<gene>
    <name evidence="10" type="ORF">FA707_02510</name>
</gene>
<dbReference type="GO" id="GO:0071555">
    <property type="term" value="P:cell wall organization"/>
    <property type="evidence" value="ECO:0007669"/>
    <property type="project" value="UniProtKB-KW"/>
</dbReference>
<evidence type="ECO:0000256" key="5">
    <source>
        <dbReference type="ARBA" id="ARBA00022960"/>
    </source>
</evidence>
<keyword evidence="9" id="KW-0961">Cell wall biogenesis/degradation</keyword>
<evidence type="ECO:0000256" key="3">
    <source>
        <dbReference type="ARBA" id="ARBA00022475"/>
    </source>
</evidence>
<dbReference type="Pfam" id="PF03717">
    <property type="entry name" value="PBP_dimer"/>
    <property type="match status" value="1"/>
</dbReference>
<dbReference type="Gene3D" id="3.40.710.10">
    <property type="entry name" value="DD-peptidase/beta-lactamase superfamily"/>
    <property type="match status" value="1"/>
</dbReference>
<reference evidence="10 11" key="1">
    <citation type="submission" date="2019-04" db="EMBL/GenBank/DDBJ databases">
        <title>Vagococcus sp. nov., isolated from faeces of yaks (Bos grunniens).</title>
        <authorList>
            <person name="Ge Y."/>
        </authorList>
    </citation>
    <scope>NUCLEOTIDE SEQUENCE [LARGE SCALE GENOMIC DNA]</scope>
    <source>
        <strain evidence="10 11">MN-17</strain>
    </source>
</reference>
<proteinExistence type="inferred from homology"/>
<dbReference type="InterPro" id="IPR005311">
    <property type="entry name" value="PBP_dimer"/>
</dbReference>
<dbReference type="Gene3D" id="3.90.1310.10">
    <property type="entry name" value="Penicillin-binding protein 2a (Domain 2)"/>
    <property type="match status" value="1"/>
</dbReference>
<keyword evidence="4" id="KW-0812">Transmembrane</keyword>
<dbReference type="SUPFAM" id="SSF56519">
    <property type="entry name" value="Penicillin binding protein dimerisation domain"/>
    <property type="match status" value="1"/>
</dbReference>
<protein>
    <submittedName>
        <fullName evidence="10">Penicillin-binding protein 2</fullName>
    </submittedName>
</protein>
<comment type="similarity">
    <text evidence="2">Belongs to the transpeptidase family.</text>
</comment>
<dbReference type="SUPFAM" id="SSF56601">
    <property type="entry name" value="beta-lactamase/transpeptidase-like"/>
    <property type="match status" value="1"/>
</dbReference>
<dbReference type="GO" id="GO:0008360">
    <property type="term" value="P:regulation of cell shape"/>
    <property type="evidence" value="ECO:0007669"/>
    <property type="project" value="UniProtKB-KW"/>
</dbReference>
<keyword evidence="6" id="KW-0573">Peptidoglycan synthesis</keyword>
<dbReference type="InterPro" id="IPR036138">
    <property type="entry name" value="PBP_dimer_sf"/>
</dbReference>
<dbReference type="PANTHER" id="PTHR30627">
    <property type="entry name" value="PEPTIDOGLYCAN D,D-TRANSPEPTIDASE"/>
    <property type="match status" value="1"/>
</dbReference>
<comment type="subcellular location">
    <subcellularLocation>
        <location evidence="1">Cell membrane</location>
        <topology evidence="1">Single-pass membrane protein</topology>
    </subcellularLocation>
</comment>
<evidence type="ECO:0000313" key="10">
    <source>
        <dbReference type="EMBL" id="QCI85905.1"/>
    </source>
</evidence>
<dbReference type="InterPro" id="IPR001460">
    <property type="entry name" value="PCN-bd_Tpept"/>
</dbReference>
<sequence length="700" mass="78128">MKKINKLSKETMNKKLSSIPFRLNVLFFIVFGLFVALIGQLAYLQIFNKDYFVDRIKSGATSVVESQAPRGMIYDANGKVLVSNKAKSAIIFTKGKNMTAEQILQAVYQINDIITVTPDKLSKRDKQDFWLASEENIKTARARFTDKEKETAKQLSNAEEYQMVVEKVTDEDIDFNDRQLAAASIFKRINAAYALQPIFIKNEGVTKEEIALVGENRTKIPGLSTGYDWEREYPEDGMLKTVLGTVSTDKSGLPDSSLDSYLAKGYSLNDRVGISYIEKAYESVLKGSKTRSEVKLNDQNEITDQREVFAGQKGENLMLTIDIDFQNKVEDIVESEYRRVMSEGKAQYSEGAYAVAINPQTGEVLSMVGFQKDEDGELSDDTLGTINKAFVPGSSIKGATIMAGYQNGVLQPNETLIDEPLRFIDGTIKASLFNPATNGAQVPINSEDALMLSSNVYMMKIALRLMGTEYSNKMSLPERTDVFETLRKTYREFGLGTETGIDIPGESSWLSPTNYYDDNGNLLYGRMGNLLDLSFGNFDTYTTMQLAQYVSTVANGGYRIAPRLVKGIYNNDETGSLGTLEKQFQPTILNEIRDKEDLDIIQQGFYDVVNSSDGRRTGSRLQTSKYKVAAKTGTAETPILDPNDSESLISLNSYTVVAYNYDENPEIAVAVMLPHMKEDKTGTNLNIAREILDAYYEKTH</sequence>
<keyword evidence="11" id="KW-1185">Reference proteome</keyword>
<dbReference type="Pfam" id="PF00905">
    <property type="entry name" value="Transpeptidase"/>
    <property type="match status" value="1"/>
</dbReference>
<evidence type="ECO:0000256" key="2">
    <source>
        <dbReference type="ARBA" id="ARBA00007171"/>
    </source>
</evidence>
<dbReference type="KEGG" id="vao:FA707_02510"/>
<name>A0A4D7CP86_9ENTE</name>
<dbReference type="AlphaFoldDB" id="A0A4D7CP86"/>
<dbReference type="GO" id="GO:0071972">
    <property type="term" value="F:peptidoglycan L,D-transpeptidase activity"/>
    <property type="evidence" value="ECO:0007669"/>
    <property type="project" value="TreeGrafter"/>
</dbReference>
<dbReference type="InterPro" id="IPR050515">
    <property type="entry name" value="Beta-lactam/transpept"/>
</dbReference>
<evidence type="ECO:0000256" key="4">
    <source>
        <dbReference type="ARBA" id="ARBA00022692"/>
    </source>
</evidence>
<accession>A0A4D7CP86</accession>
<evidence type="ECO:0000256" key="9">
    <source>
        <dbReference type="ARBA" id="ARBA00023316"/>
    </source>
</evidence>
<dbReference type="EMBL" id="CP039712">
    <property type="protein sequence ID" value="QCI85905.1"/>
    <property type="molecule type" value="Genomic_DNA"/>
</dbReference>
<dbReference type="Proteomes" id="UP000298615">
    <property type="component" value="Chromosome"/>
</dbReference>
<organism evidence="10 11">
    <name type="scientific">Vagococcus zengguangii</name>
    <dbReference type="NCBI Taxonomy" id="2571750"/>
    <lineage>
        <taxon>Bacteria</taxon>
        <taxon>Bacillati</taxon>
        <taxon>Bacillota</taxon>
        <taxon>Bacilli</taxon>
        <taxon>Lactobacillales</taxon>
        <taxon>Enterococcaceae</taxon>
        <taxon>Vagococcus</taxon>
    </lineage>
</organism>
<evidence type="ECO:0000313" key="11">
    <source>
        <dbReference type="Proteomes" id="UP000298615"/>
    </source>
</evidence>
<evidence type="ECO:0000256" key="1">
    <source>
        <dbReference type="ARBA" id="ARBA00004162"/>
    </source>
</evidence>
<keyword evidence="7" id="KW-1133">Transmembrane helix</keyword>
<evidence type="ECO:0000256" key="6">
    <source>
        <dbReference type="ARBA" id="ARBA00022984"/>
    </source>
</evidence>
<dbReference type="Gene3D" id="1.10.10.1230">
    <property type="entry name" value="Penicillin-binding protein, N-terminal non-catalytic domain, head sub-domain"/>
    <property type="match status" value="1"/>
</dbReference>
<dbReference type="PANTHER" id="PTHR30627:SF2">
    <property type="entry name" value="PEPTIDOGLYCAN D,D-TRANSPEPTIDASE MRDA"/>
    <property type="match status" value="1"/>
</dbReference>
<dbReference type="OrthoDB" id="9770103at2"/>
<dbReference type="GO" id="GO:0008658">
    <property type="term" value="F:penicillin binding"/>
    <property type="evidence" value="ECO:0007669"/>
    <property type="project" value="InterPro"/>
</dbReference>
<evidence type="ECO:0000256" key="8">
    <source>
        <dbReference type="ARBA" id="ARBA00023136"/>
    </source>
</evidence>
<dbReference type="RefSeq" id="WP_136952747.1">
    <property type="nucleotide sequence ID" value="NZ_CP039712.1"/>
</dbReference>
<keyword evidence="5" id="KW-0133">Cell shape</keyword>
<keyword evidence="8" id="KW-0472">Membrane</keyword>
<dbReference type="GO" id="GO:0009252">
    <property type="term" value="P:peptidoglycan biosynthetic process"/>
    <property type="evidence" value="ECO:0007669"/>
    <property type="project" value="UniProtKB-KW"/>
</dbReference>
<dbReference type="InterPro" id="IPR012338">
    <property type="entry name" value="Beta-lactam/transpept-like"/>
</dbReference>
<keyword evidence="3" id="KW-1003">Cell membrane</keyword>
<dbReference type="GO" id="GO:0005886">
    <property type="term" value="C:plasma membrane"/>
    <property type="evidence" value="ECO:0007669"/>
    <property type="project" value="UniProtKB-SubCell"/>
</dbReference>
<evidence type="ECO:0000256" key="7">
    <source>
        <dbReference type="ARBA" id="ARBA00022989"/>
    </source>
</evidence>